<evidence type="ECO:0000313" key="2">
    <source>
        <dbReference type="Proteomes" id="UP001499863"/>
    </source>
</evidence>
<gene>
    <name evidence="1" type="ORF">GCM10009639_13740</name>
</gene>
<dbReference type="EMBL" id="BAAAKJ010000066">
    <property type="protein sequence ID" value="GAA1387937.1"/>
    <property type="molecule type" value="Genomic_DNA"/>
</dbReference>
<evidence type="ECO:0000313" key="1">
    <source>
        <dbReference type="EMBL" id="GAA1387937.1"/>
    </source>
</evidence>
<reference evidence="1 2" key="1">
    <citation type="journal article" date="2019" name="Int. J. Syst. Evol. Microbiol.">
        <title>The Global Catalogue of Microorganisms (GCM) 10K type strain sequencing project: providing services to taxonomists for standard genome sequencing and annotation.</title>
        <authorList>
            <consortium name="The Broad Institute Genomics Platform"/>
            <consortium name="The Broad Institute Genome Sequencing Center for Infectious Disease"/>
            <person name="Wu L."/>
            <person name="Ma J."/>
        </authorList>
    </citation>
    <scope>NUCLEOTIDE SEQUENCE [LARGE SCALE GENOMIC DNA]</scope>
    <source>
        <strain evidence="1 2">JCM 12393</strain>
    </source>
</reference>
<keyword evidence="2" id="KW-1185">Reference proteome</keyword>
<comment type="caution">
    <text evidence="1">The sequence shown here is derived from an EMBL/GenBank/DDBJ whole genome shotgun (WGS) entry which is preliminary data.</text>
</comment>
<organism evidence="1 2">
    <name type="scientific">Kitasatospora putterlickiae</name>
    <dbReference type="NCBI Taxonomy" id="221725"/>
    <lineage>
        <taxon>Bacteria</taxon>
        <taxon>Bacillati</taxon>
        <taxon>Actinomycetota</taxon>
        <taxon>Actinomycetes</taxon>
        <taxon>Kitasatosporales</taxon>
        <taxon>Streptomycetaceae</taxon>
        <taxon>Kitasatospora</taxon>
    </lineage>
</organism>
<accession>A0ABN1XRM0</accession>
<protein>
    <submittedName>
        <fullName evidence="1">Uncharacterized protein</fullName>
    </submittedName>
</protein>
<proteinExistence type="predicted"/>
<dbReference type="Proteomes" id="UP001499863">
    <property type="component" value="Unassembled WGS sequence"/>
</dbReference>
<sequence length="132" mass="14256">MRPPGIRSRPMPSMLRKITADDRRDAADALDDLRATLAAADATLPSTGIDWNCASVTGIVLIDLGAAPTFLVRKLTEVIRDGVRARRREAEQQPWHPASGLSLTLNTPDGIPIEAQVVAATGRLVTVRLNRP</sequence>
<name>A0ABN1XRM0_9ACTN</name>